<keyword evidence="2" id="KW-0479">Metal-binding</keyword>
<comment type="subcellular location">
    <subcellularLocation>
        <location evidence="1">Nucleus</location>
    </subcellularLocation>
</comment>
<dbReference type="GO" id="GO:0008270">
    <property type="term" value="F:zinc ion binding"/>
    <property type="evidence" value="ECO:0007669"/>
    <property type="project" value="UniProtKB-KW"/>
</dbReference>
<evidence type="ECO:0000256" key="3">
    <source>
        <dbReference type="ARBA" id="ARBA00022737"/>
    </source>
</evidence>
<keyword evidence="5" id="KW-0862">Zinc</keyword>
<evidence type="ECO:0000256" key="1">
    <source>
        <dbReference type="ARBA" id="ARBA00004123"/>
    </source>
</evidence>
<dbReference type="InterPro" id="IPR013087">
    <property type="entry name" value="Znf_C2H2_type"/>
</dbReference>
<dbReference type="InterPro" id="IPR036236">
    <property type="entry name" value="Znf_C2H2_sf"/>
</dbReference>
<dbReference type="EMBL" id="NIRI02000010">
    <property type="protein sequence ID" value="KAG5454460.1"/>
    <property type="molecule type" value="Genomic_DNA"/>
</dbReference>
<proteinExistence type="predicted"/>
<feature type="compositionally biased region" description="Polar residues" evidence="8">
    <location>
        <begin position="25"/>
        <end position="36"/>
    </location>
</feature>
<feature type="domain" description="C2H2-type" evidence="9">
    <location>
        <begin position="400"/>
        <end position="428"/>
    </location>
</feature>
<protein>
    <recommendedName>
        <fullName evidence="9">C2H2-type domain-containing protein</fullName>
    </recommendedName>
</protein>
<keyword evidence="3" id="KW-0677">Repeat</keyword>
<evidence type="ECO:0000256" key="7">
    <source>
        <dbReference type="ARBA" id="ARBA00023242"/>
    </source>
</evidence>
<feature type="domain" description="C2H2-type" evidence="9">
    <location>
        <begin position="297"/>
        <end position="324"/>
    </location>
</feature>
<keyword evidence="6" id="KW-0238">DNA-binding</keyword>
<comment type="caution">
    <text evidence="10">The sequence shown here is derived from an EMBL/GenBank/DDBJ whole genome shotgun (WGS) entry which is preliminary data.</text>
</comment>
<keyword evidence="7" id="KW-0539">Nucleus</keyword>
<organism evidence="10 11">
    <name type="scientific">Clonorchis sinensis</name>
    <name type="common">Chinese liver fluke</name>
    <dbReference type="NCBI Taxonomy" id="79923"/>
    <lineage>
        <taxon>Eukaryota</taxon>
        <taxon>Metazoa</taxon>
        <taxon>Spiralia</taxon>
        <taxon>Lophotrochozoa</taxon>
        <taxon>Platyhelminthes</taxon>
        <taxon>Trematoda</taxon>
        <taxon>Digenea</taxon>
        <taxon>Opisthorchiida</taxon>
        <taxon>Opisthorchiata</taxon>
        <taxon>Opisthorchiidae</taxon>
        <taxon>Clonorchis</taxon>
    </lineage>
</organism>
<dbReference type="GO" id="GO:0006357">
    <property type="term" value="P:regulation of transcription by RNA polymerase II"/>
    <property type="evidence" value="ECO:0007669"/>
    <property type="project" value="TreeGrafter"/>
</dbReference>
<feature type="region of interest" description="Disordered" evidence="8">
    <location>
        <begin position="268"/>
        <end position="295"/>
    </location>
</feature>
<sequence>MPEKRLTEGNTTAIFRTSECGSPIRKQNGNDCSSADRSNDPSRQTRHKDFKRSAAQAHHKLHARYADVHFIYCEKSFNNEILFQQRMEKIYCSGVKMPNETSRRLVQGSEKKGNPSPECRKSFDKYTHLQINMVYARESPGTQLETPQTRDSAGFQAQSTSFRQPYVLLETTLPGNRTNERFSLVPGVCKCVYFARLRHLHRGIASFNILPCHFLSCPVGQPVFRVCSFDTAFVDKPPFERFGFWGFARNSTWSNRLLETIYTFQHGTPSARRTNDDCSNDGQPEEPSKKTHPGGPHKCLVCGKSFRYLSVATRHNEVHVEEANFQCSLCKKSFRIGRWFQQHMRRFHPGGEAKPLRASSKRVQESQLRGNPCPECGKCFSSWKVLFQHQQLSHGEEGRQQCDECGALFCRKWNLDRHARTVHGKQGRHVCEQCGQTCSRLDILRKHVSTMHKQLTNEKQTD</sequence>
<evidence type="ECO:0000256" key="6">
    <source>
        <dbReference type="ARBA" id="ARBA00023125"/>
    </source>
</evidence>
<name>A0A419Q9J1_CLOSI</name>
<dbReference type="Proteomes" id="UP000286415">
    <property type="component" value="Unassembled WGS sequence"/>
</dbReference>
<reference evidence="10 11" key="1">
    <citation type="journal article" date="2018" name="Biotechnol. Adv.">
        <title>Improved genomic resources and new bioinformatic workflow for the carcinogenic parasite Clonorchis sinensis: Biotechnological implications.</title>
        <authorList>
            <person name="Wang D."/>
            <person name="Korhonen P.K."/>
            <person name="Gasser R.B."/>
            <person name="Young N.D."/>
        </authorList>
    </citation>
    <scope>NUCLEOTIDE SEQUENCE [LARGE SCALE GENOMIC DNA]</scope>
    <source>
        <strain evidence="10">Cs-k2</strain>
    </source>
</reference>
<accession>A0A419Q9J1</accession>
<dbReference type="PROSITE" id="PS00028">
    <property type="entry name" value="ZINC_FINGER_C2H2_1"/>
    <property type="match status" value="5"/>
</dbReference>
<dbReference type="GO" id="GO:0000978">
    <property type="term" value="F:RNA polymerase II cis-regulatory region sequence-specific DNA binding"/>
    <property type="evidence" value="ECO:0007669"/>
    <property type="project" value="TreeGrafter"/>
</dbReference>
<dbReference type="GO" id="GO:0005634">
    <property type="term" value="C:nucleus"/>
    <property type="evidence" value="ECO:0007669"/>
    <property type="project" value="UniProtKB-SubCell"/>
</dbReference>
<dbReference type="SMART" id="SM00355">
    <property type="entry name" value="ZnF_C2H2"/>
    <property type="match status" value="5"/>
</dbReference>
<dbReference type="SUPFAM" id="SSF57667">
    <property type="entry name" value="beta-beta-alpha zinc fingers"/>
    <property type="match status" value="2"/>
</dbReference>
<evidence type="ECO:0000313" key="10">
    <source>
        <dbReference type="EMBL" id="KAG5454460.1"/>
    </source>
</evidence>
<dbReference type="PROSITE" id="PS50157">
    <property type="entry name" value="ZINC_FINGER_C2H2_2"/>
    <property type="match status" value="4"/>
</dbReference>
<feature type="domain" description="C2H2-type" evidence="9">
    <location>
        <begin position="325"/>
        <end position="353"/>
    </location>
</feature>
<evidence type="ECO:0000259" key="9">
    <source>
        <dbReference type="PROSITE" id="PS50157"/>
    </source>
</evidence>
<evidence type="ECO:0000256" key="4">
    <source>
        <dbReference type="ARBA" id="ARBA00022771"/>
    </source>
</evidence>
<dbReference type="InParanoid" id="A0A419Q9J1"/>
<keyword evidence="11" id="KW-1185">Reference proteome</keyword>
<dbReference type="OrthoDB" id="6077419at2759"/>
<dbReference type="STRING" id="79923.A0A419Q9J1"/>
<evidence type="ECO:0000256" key="8">
    <source>
        <dbReference type="SAM" id="MobiDB-lite"/>
    </source>
</evidence>
<evidence type="ECO:0000256" key="5">
    <source>
        <dbReference type="ARBA" id="ARBA00022833"/>
    </source>
</evidence>
<dbReference type="PANTHER" id="PTHR24404">
    <property type="entry name" value="ZINC FINGER PROTEIN"/>
    <property type="match status" value="1"/>
</dbReference>
<evidence type="ECO:0000256" key="2">
    <source>
        <dbReference type="ARBA" id="ARBA00022723"/>
    </source>
</evidence>
<gene>
    <name evidence="10" type="ORF">CSKR_113125</name>
</gene>
<dbReference type="GO" id="GO:0003700">
    <property type="term" value="F:DNA-binding transcription factor activity"/>
    <property type="evidence" value="ECO:0007669"/>
    <property type="project" value="TreeGrafter"/>
</dbReference>
<dbReference type="Gene3D" id="3.30.160.60">
    <property type="entry name" value="Classic Zinc Finger"/>
    <property type="match status" value="2"/>
</dbReference>
<dbReference type="AlphaFoldDB" id="A0A419Q9J1"/>
<dbReference type="InterPro" id="IPR050589">
    <property type="entry name" value="Ikaros_C2H2-ZF"/>
</dbReference>
<feature type="domain" description="C2H2-type" evidence="9">
    <location>
        <begin position="371"/>
        <end position="399"/>
    </location>
</feature>
<keyword evidence="4" id="KW-0863">Zinc-finger</keyword>
<dbReference type="Pfam" id="PF00096">
    <property type="entry name" value="zf-C2H2"/>
    <property type="match status" value="2"/>
</dbReference>
<feature type="region of interest" description="Disordered" evidence="8">
    <location>
        <begin position="1"/>
        <end position="48"/>
    </location>
</feature>
<evidence type="ECO:0000313" key="11">
    <source>
        <dbReference type="Proteomes" id="UP000286415"/>
    </source>
</evidence>
<reference evidence="10 11" key="2">
    <citation type="journal article" date="2021" name="Genomics">
        <title>High-quality reference genome for Clonorchis sinensis.</title>
        <authorList>
            <person name="Young N.D."/>
            <person name="Stroehlein A.J."/>
            <person name="Kinkar L."/>
            <person name="Wang T."/>
            <person name="Sohn W.M."/>
            <person name="Chang B.C.H."/>
            <person name="Kaur P."/>
            <person name="Weisz D."/>
            <person name="Dudchenko O."/>
            <person name="Aiden E.L."/>
            <person name="Korhonen P.K."/>
            <person name="Gasser R.B."/>
        </authorList>
    </citation>
    <scope>NUCLEOTIDE SEQUENCE [LARGE SCALE GENOMIC DNA]</scope>
    <source>
        <strain evidence="10">Cs-k2</strain>
    </source>
</reference>
<dbReference type="PANTHER" id="PTHR24404:SF106">
    <property type="entry name" value="C2H2-TYPE DOMAIN-CONTAINING PROTEIN"/>
    <property type="match status" value="1"/>
</dbReference>